<feature type="region of interest" description="Disordered" evidence="1">
    <location>
        <begin position="40"/>
        <end position="71"/>
    </location>
</feature>
<gene>
    <name evidence="3" type="ORF">GCM10022244_01040</name>
</gene>
<feature type="compositionally biased region" description="Basic residues" evidence="1">
    <location>
        <begin position="60"/>
        <end position="71"/>
    </location>
</feature>
<comment type="caution">
    <text evidence="3">The sequence shown here is derived from an EMBL/GenBank/DDBJ whole genome shotgun (WGS) entry which is preliminary data.</text>
</comment>
<keyword evidence="4" id="KW-1185">Reference proteome</keyword>
<dbReference type="Pfam" id="PF25583">
    <property type="entry name" value="WCX"/>
    <property type="match status" value="1"/>
</dbReference>
<accession>A0ABP7L714</accession>
<protein>
    <recommendedName>
        <fullName evidence="2">WCX domain-containing protein</fullName>
    </recommendedName>
</protein>
<reference evidence="4" key="1">
    <citation type="journal article" date="2019" name="Int. J. Syst. Evol. Microbiol.">
        <title>The Global Catalogue of Microorganisms (GCM) 10K type strain sequencing project: providing services to taxonomists for standard genome sequencing and annotation.</title>
        <authorList>
            <consortium name="The Broad Institute Genomics Platform"/>
            <consortium name="The Broad Institute Genome Sequencing Center for Infectious Disease"/>
            <person name="Wu L."/>
            <person name="Ma J."/>
        </authorList>
    </citation>
    <scope>NUCLEOTIDE SEQUENCE [LARGE SCALE GENOMIC DNA]</scope>
    <source>
        <strain evidence="4">JCM 16956</strain>
    </source>
</reference>
<evidence type="ECO:0000259" key="2">
    <source>
        <dbReference type="Pfam" id="PF25583"/>
    </source>
</evidence>
<dbReference type="Proteomes" id="UP001501000">
    <property type="component" value="Unassembled WGS sequence"/>
</dbReference>
<evidence type="ECO:0000313" key="3">
    <source>
        <dbReference type="EMBL" id="GAA3895010.1"/>
    </source>
</evidence>
<dbReference type="InterPro" id="IPR057727">
    <property type="entry name" value="WCX_dom"/>
</dbReference>
<proteinExistence type="predicted"/>
<dbReference type="EMBL" id="BAABAJ010000001">
    <property type="protein sequence ID" value="GAA3895010.1"/>
    <property type="molecule type" value="Genomic_DNA"/>
</dbReference>
<evidence type="ECO:0000256" key="1">
    <source>
        <dbReference type="SAM" id="MobiDB-lite"/>
    </source>
</evidence>
<evidence type="ECO:0000313" key="4">
    <source>
        <dbReference type="Proteomes" id="UP001501000"/>
    </source>
</evidence>
<feature type="domain" description="WCX" evidence="2">
    <location>
        <begin position="1"/>
        <end position="40"/>
    </location>
</feature>
<organism evidence="3 4">
    <name type="scientific">Streptomyces gulbargensis</name>
    <dbReference type="NCBI Taxonomy" id="364901"/>
    <lineage>
        <taxon>Bacteria</taxon>
        <taxon>Bacillati</taxon>
        <taxon>Actinomycetota</taxon>
        <taxon>Actinomycetes</taxon>
        <taxon>Kitasatosporales</taxon>
        <taxon>Streptomycetaceae</taxon>
        <taxon>Streptomyces</taxon>
    </lineage>
</organism>
<name>A0ABP7L714_9ACTN</name>
<sequence length="71" mass="7741">MTYQDLRHAEWALWQLGPDAEALTPPELRTALRERAVAMAGRYGEQGPSRGRAGPGSGGRRTRGTPRRAAP</sequence>